<evidence type="ECO:0000256" key="24">
    <source>
        <dbReference type="SAM" id="SignalP"/>
    </source>
</evidence>
<dbReference type="SUPFAM" id="SSF55486">
    <property type="entry name" value="Metalloproteases ('zincins'), catalytic domain"/>
    <property type="match status" value="3"/>
</dbReference>
<dbReference type="GO" id="GO:0046872">
    <property type="term" value="F:metal ion binding"/>
    <property type="evidence" value="ECO:0007669"/>
    <property type="project" value="UniProtKB-KW"/>
</dbReference>
<feature type="binding site" evidence="17">
    <location>
        <position position="1676"/>
    </location>
    <ligand>
        <name>chloride</name>
        <dbReference type="ChEBI" id="CHEBI:17996"/>
        <label>1</label>
    </ligand>
</feature>
<evidence type="ECO:0000256" key="4">
    <source>
        <dbReference type="ARBA" id="ARBA00022670"/>
    </source>
</evidence>
<proteinExistence type="inferred from homology"/>
<dbReference type="EMBL" id="JBJQND010000018">
    <property type="protein sequence ID" value="KAL3836685.1"/>
    <property type="molecule type" value="Genomic_DNA"/>
</dbReference>
<feature type="active site" description="Proton acceptor 1" evidence="16">
    <location>
        <position position="954"/>
    </location>
</feature>
<keyword evidence="5 18" id="KW-0479">Metal-binding</keyword>
<evidence type="ECO:0000256" key="12">
    <source>
        <dbReference type="ARBA" id="ARBA00036868"/>
    </source>
</evidence>
<dbReference type="FunFam" id="1.10.1370.30:FF:000004">
    <property type="entry name" value="Angiotensin-converting enzyme"/>
    <property type="match status" value="3"/>
</dbReference>
<evidence type="ECO:0000313" key="25">
    <source>
        <dbReference type="EMBL" id="KAL3836685.1"/>
    </source>
</evidence>
<evidence type="ECO:0000256" key="22">
    <source>
        <dbReference type="PROSITE-ProRule" id="PRU01355"/>
    </source>
</evidence>
<keyword evidence="4 23" id="KW-0645">Protease</keyword>
<keyword evidence="3 23" id="KW-0121">Carboxypeptidase</keyword>
<keyword evidence="8 18" id="KW-0862">Zinc</keyword>
<evidence type="ECO:0000256" key="15">
    <source>
        <dbReference type="PIRSR" id="PIRSR601548-10"/>
    </source>
</evidence>
<keyword evidence="26" id="KW-1185">Reference proteome</keyword>
<evidence type="ECO:0000256" key="1">
    <source>
        <dbReference type="ARBA" id="ARBA00001947"/>
    </source>
</evidence>
<dbReference type="EC" id="3.4.-.-" evidence="23"/>
<evidence type="ECO:0000256" key="20">
    <source>
        <dbReference type="PIRSR" id="PIRSR601548-5"/>
    </source>
</evidence>
<feature type="active site" description="Proton acceptor 1" evidence="14">
    <location>
        <position position="1538"/>
    </location>
</feature>
<feature type="disulfide bond" evidence="22">
    <location>
        <begin position="338"/>
        <end position="356"/>
    </location>
</feature>
<dbReference type="GO" id="GO:0008241">
    <property type="term" value="F:peptidyl-dipeptidase activity"/>
    <property type="evidence" value="ECO:0007669"/>
    <property type="project" value="UniProtKB-EC"/>
</dbReference>
<feature type="binding site" evidence="21">
    <location>
        <position position="1541"/>
    </location>
    <ligand>
        <name>Zn(2+)</name>
        <dbReference type="ChEBI" id="CHEBI:29105"/>
        <label>2</label>
        <note>catalytic</note>
    </ligand>
</feature>
<feature type="disulfide bond" evidence="19 22">
    <location>
        <begin position="1506"/>
        <end position="1524"/>
    </location>
</feature>
<feature type="binding site" evidence="18">
    <location>
        <position position="1565"/>
    </location>
    <ligand>
        <name>Zn(2+)</name>
        <dbReference type="ChEBI" id="CHEBI:29105"/>
        <label>1</label>
        <note>catalytic</note>
    </ligand>
</feature>
<keyword evidence="10 19" id="KW-1015">Disulfide bond</keyword>
<feature type="disulfide bond" evidence="19">
    <location>
        <begin position="1307"/>
        <end position="1313"/>
    </location>
</feature>
<evidence type="ECO:0000256" key="13">
    <source>
        <dbReference type="ARBA" id="ARBA00039858"/>
    </source>
</evidence>
<evidence type="ECO:0000256" key="18">
    <source>
        <dbReference type="PIRSR" id="PIRSR601548-3"/>
    </source>
</evidence>
<evidence type="ECO:0000256" key="16">
    <source>
        <dbReference type="PIRSR" id="PIRSR601548-11"/>
    </source>
</evidence>
<protein>
    <recommendedName>
        <fullName evidence="13 23">Angiotensin-converting enzyme</fullName>
        <ecNumber evidence="23">3.4.-.-</ecNumber>
    </recommendedName>
</protein>
<dbReference type="Proteomes" id="UP001634394">
    <property type="component" value="Unassembled WGS sequence"/>
</dbReference>
<gene>
    <name evidence="25" type="ORF">ACJMK2_022107</name>
</gene>
<feature type="binding site" evidence="18">
    <location>
        <position position="1541"/>
    </location>
    <ligand>
        <name>Zn(2+)</name>
        <dbReference type="ChEBI" id="CHEBI:29105"/>
        <label>1</label>
        <note>catalytic</note>
    </ligand>
</feature>
<dbReference type="GO" id="GO:0006508">
    <property type="term" value="P:proteolysis"/>
    <property type="evidence" value="ECO:0007669"/>
    <property type="project" value="UniProtKB-KW"/>
</dbReference>
<feature type="binding site" evidence="18">
    <location>
        <position position="1537"/>
    </location>
    <ligand>
        <name>Zn(2+)</name>
        <dbReference type="ChEBI" id="CHEBI:29105"/>
        <label>1</label>
        <note>catalytic</note>
    </ligand>
</feature>
<evidence type="ECO:0000256" key="2">
    <source>
        <dbReference type="ARBA" id="ARBA00008139"/>
    </source>
</evidence>
<comment type="similarity">
    <text evidence="2 22 23">Belongs to the peptidase M2 family.</text>
</comment>
<dbReference type="PANTHER" id="PTHR10514:SF27">
    <property type="entry name" value="ANGIOTENSIN-CONVERTING ENZYME"/>
    <property type="match status" value="1"/>
</dbReference>
<feature type="binding site" evidence="17">
    <location>
        <position position="1379"/>
    </location>
    <ligand>
        <name>chloride</name>
        <dbReference type="ChEBI" id="CHEBI:17996"/>
        <label>1</label>
    </ligand>
</feature>
<feature type="signal peptide" evidence="24">
    <location>
        <begin position="1"/>
        <end position="20"/>
    </location>
</feature>
<feature type="glycosylation site" description="N-linked (GlcNAc...) asparagine" evidence="20">
    <location>
        <position position="1466"/>
    </location>
</feature>
<feature type="active site" description="Proton donor 2" evidence="16">
    <location>
        <position position="1667"/>
    </location>
</feature>
<evidence type="ECO:0000256" key="8">
    <source>
        <dbReference type="ARBA" id="ARBA00022833"/>
    </source>
</evidence>
<comment type="caution">
    <text evidence="25">The sequence shown here is derived from an EMBL/GenBank/DDBJ whole genome shotgun (WGS) entry which is preliminary data.</text>
</comment>
<keyword evidence="7 23" id="KW-0378">Hydrolase</keyword>
<dbReference type="Gene3D" id="1.10.1370.30">
    <property type="match status" value="2"/>
</dbReference>
<evidence type="ECO:0000256" key="19">
    <source>
        <dbReference type="PIRSR" id="PIRSR601548-4"/>
    </source>
</evidence>
<evidence type="ECO:0000256" key="6">
    <source>
        <dbReference type="ARBA" id="ARBA00022729"/>
    </source>
</evidence>
<dbReference type="PANTHER" id="PTHR10514">
    <property type="entry name" value="ANGIOTENSIN-CONVERTING ENZYME"/>
    <property type="match status" value="1"/>
</dbReference>
<feature type="glycosylation site" description="N-linked (GlcNAc...) asparagine" evidence="15">
    <location>
        <position position="1226"/>
    </location>
</feature>
<dbReference type="GO" id="GO:0008237">
    <property type="term" value="F:metallopeptidase activity"/>
    <property type="evidence" value="ECO:0007669"/>
    <property type="project" value="UniProtKB-KW"/>
</dbReference>
<accession>A0ABD3TJ01</accession>
<keyword evidence="11 15" id="KW-0325">Glycoprotein</keyword>
<dbReference type="Pfam" id="PF01401">
    <property type="entry name" value="Peptidase_M2"/>
    <property type="match status" value="3"/>
</dbReference>
<feature type="binding site" evidence="21">
    <location>
        <position position="1537"/>
    </location>
    <ligand>
        <name>Zn(2+)</name>
        <dbReference type="ChEBI" id="CHEBI:29105"/>
        <label>2</label>
        <note>catalytic</note>
    </ligand>
</feature>
<evidence type="ECO:0000256" key="23">
    <source>
        <dbReference type="RuleBase" id="RU361144"/>
    </source>
</evidence>
<dbReference type="PROSITE" id="PS52011">
    <property type="entry name" value="PEPTIDASE_M2"/>
    <property type="match status" value="3"/>
</dbReference>
<name>A0ABD3TJ01_SINWO</name>
<evidence type="ECO:0000256" key="17">
    <source>
        <dbReference type="PIRSR" id="PIRSR601548-2"/>
    </source>
</evidence>
<feature type="disulfide bond" evidence="22">
    <location>
        <begin position="922"/>
        <end position="940"/>
    </location>
</feature>
<evidence type="ECO:0000256" key="21">
    <source>
        <dbReference type="PIRSR" id="PIRSR601548-8"/>
    </source>
</evidence>
<evidence type="ECO:0000256" key="3">
    <source>
        <dbReference type="ARBA" id="ARBA00022645"/>
    </source>
</evidence>
<evidence type="ECO:0000256" key="7">
    <source>
        <dbReference type="ARBA" id="ARBA00022801"/>
    </source>
</evidence>
<evidence type="ECO:0000256" key="5">
    <source>
        <dbReference type="ARBA" id="ARBA00022723"/>
    </source>
</evidence>
<evidence type="ECO:0000256" key="11">
    <source>
        <dbReference type="ARBA" id="ARBA00023180"/>
    </source>
</evidence>
<keyword evidence="6 24" id="KW-0732">Signal</keyword>
<comment type="caution">
    <text evidence="22">Lacks conserved residue(s) required for the propagation of feature annotation.</text>
</comment>
<organism evidence="25 26">
    <name type="scientific">Sinanodonta woodiana</name>
    <name type="common">Chinese pond mussel</name>
    <name type="synonym">Anodonta woodiana</name>
    <dbReference type="NCBI Taxonomy" id="1069815"/>
    <lineage>
        <taxon>Eukaryota</taxon>
        <taxon>Metazoa</taxon>
        <taxon>Spiralia</taxon>
        <taxon>Lophotrochozoa</taxon>
        <taxon>Mollusca</taxon>
        <taxon>Bivalvia</taxon>
        <taxon>Autobranchia</taxon>
        <taxon>Heteroconchia</taxon>
        <taxon>Palaeoheterodonta</taxon>
        <taxon>Unionida</taxon>
        <taxon>Unionoidea</taxon>
        <taxon>Unionidae</taxon>
        <taxon>Unioninae</taxon>
        <taxon>Sinanodonta</taxon>
    </lineage>
</organism>
<evidence type="ECO:0000256" key="9">
    <source>
        <dbReference type="ARBA" id="ARBA00023049"/>
    </source>
</evidence>
<dbReference type="InterPro" id="IPR001548">
    <property type="entry name" value="Peptidase_M2"/>
</dbReference>
<feature type="active site" description="Proton acceptor 2" evidence="16">
    <location>
        <position position="1538"/>
    </location>
</feature>
<feature type="active site" description="Proton donor 1" evidence="16">
    <location>
        <position position="1083"/>
    </location>
</feature>
<sequence>MDSFQIQISVLCVSFAIVLGGTEIENAKQFLEEYNRQAEINLAKASEAAWKYNTNITDHNLNMSVQADLEEAEFAKQAALNASRFAWKSFTDENIRRQFNKILDIGTDALKNKTKLARLSQVIAEMKGIYSKGQVCEIPGEACLELEPGLTRLLSTNRDYNTLALAWKKWRDESGRKMKNLYTEFVSLMNEGIRDLGMGFPDAGEYYKSWYETKDFEKDLQDLLEEVKPLYNQLHYYVRNKLKTVYGSNKFPSTGHIPAHLLGNMWSQTWNNIYDLVKPYQSNVNIDVTPTLQAKNYTVEKMFRTAEGFFLSLNLSRMPDSFWKNSMLEKPDNRKVVCHASAWDFGNKRDFRIKMCTDITMEDLITIHHEMGHIQYYLQYKDQPEVFRAGANPGFHEAIGDVMALSVSTPTHLHKIGLLEQSVFDNETEINYLMSQALDKIAFLPFGYLIDQWRWSVYKGNITPNNYTKSWWALRCKYQGISPPVPRTEDDFDPGAKYHVPANTPYIRYFVSFIIQFQFHKALCQAANFTGPLHLCDIYNSTQAGNKLKEVLQMGSSKPWPDVMFRMTGQTKMNASAIIEYFQPLIQWLKKQNGKNLKQWSDACPKMENDLAVARTWLDLYDMEASYLFQRQAEADWSYETNITDYNQEVSVNTSLELSKFQKKMFKEASTFNWKNTTLGSIRRQFEKITNIGTSALEDEDQLKSLSTGVSNMTSIYSKGKVRMSNGETLSLEPGLTRLMSDSRNASELAEAWKKWRDETGAKMRQMYEKFVTLSNKGVNQLGYKDTGEYWRSVYEQKDFEGSMEQAYNGLKPLYQYLHAYVRKRLIQEYGSEHFPRTRHIPAHFLGNMWAQEWNNIYKITIPFKDKQAVDVTETMKKKNFTANQMFHEADKFYISLGLDKMRDEFWNKSMIEKPEGREVVCHASAWDFYNQKDFRIKMCTDITMEDLTTIHHEMGHIQYFMEYRNQSIPFREGANPGFHEAIGDVMALSVATPSHLQKIGLLDTVKDDNESDINFLFNMALEKIAFLPFGLLIDKWRWDVFSGKTKPANYNADWWKLRCKYQGVSPPVSRSEADFDPGAKFHVPSNYPYIRYFVARIAQFQFHKALCKAAGQHGPLHKCDIYKSNAAGELLRKMLSMGSSKPWPEAMQQITGQQNLNSSALVEYFQPLQDWLKKQVNEAELGWDEEKCTHQTHGDDARAWLRQYDQEAEVAFNRQVEADWRYSTNITDETQKNRTKADLQLSAFQKKKANEAKQFDWKNFKDLYLRRTFFLITNIGVSALKDENQIKELSDLKSNMESIYGKGRVCLSSAKCLSLEPDVYDLLAHSRNYTTLSLVWKGWRDQTGKKMRENYKQYVKLSNQAVRELGYKDTGEYWRSSYESETFQTDIERLLRQLQPLYENLHTYVRRELMTVYGKDKFPASGHIPAHLLGNMWAQSWNNIYDIVVPFRNKQSIDITATLQKKGFNATMMFRTAEEFFTSLGLEPMPQNFWDNSMIVRPEGREVVCHASAWDFYNARDYRIRMCTVVSMESLIVIHHEMGHIQYFLQYRNQSVIHRGGANPGFHEAVGDVISLSVSTPKHLRKIGLLPEGPDDEENDINFLMKMALEKIAFLPFGYLIDQWRWSVFSGETSDKDYNKKWWELRCKYQGVSPPVKRTEEDFDPGAKYHVAADYPYIRYFVSYVIQFQFHKALCKAANQTGPLHKCDIYKSQQAGKLLSDMLKLGYSKSWPDVMEIMTGQRGMDVQPLLEYFDPLITWLKRQNVRERPGWTEACPVIDDTPSYPVETKPTKGYPTNGSQSRYKDYYFTNMFLVVLLVMPQWVLAYYH</sequence>
<feature type="active site" description="Proton donor 1" evidence="14">
    <location>
        <position position="1667"/>
    </location>
</feature>
<dbReference type="CDD" id="cd06461">
    <property type="entry name" value="M2_ACE"/>
    <property type="match status" value="3"/>
</dbReference>
<dbReference type="PRINTS" id="PR00791">
    <property type="entry name" value="PEPDIPTASEA"/>
</dbReference>
<comment type="catalytic activity">
    <reaction evidence="12">
        <text>Release of a C-terminal dipeptide, oligopeptide-|-Xaa-Yaa, when Xaa is not Pro, and Yaa is neither Asp nor Glu. Thus, conversion of angiotensin I to angiotensin II, with increase in vasoconstrictor activity, but no action on angiotensin II.</text>
        <dbReference type="EC" id="3.4.15.1"/>
    </reaction>
</comment>
<keyword evidence="9 23" id="KW-0482">Metalloprotease</keyword>
<comment type="cofactor">
    <cofactor evidence="1">
        <name>Zn(2+)</name>
        <dbReference type="ChEBI" id="CHEBI:29105"/>
    </cofactor>
</comment>
<evidence type="ECO:0000256" key="14">
    <source>
        <dbReference type="PIRSR" id="PIRSR601548-1"/>
    </source>
</evidence>
<evidence type="ECO:0000256" key="10">
    <source>
        <dbReference type="ARBA" id="ARBA00023157"/>
    </source>
</evidence>
<dbReference type="GO" id="GO:0004180">
    <property type="term" value="F:carboxypeptidase activity"/>
    <property type="evidence" value="ECO:0007669"/>
    <property type="project" value="UniProtKB-KW"/>
</dbReference>
<feature type="disulfide bond" evidence="19">
    <location>
        <begin position="1692"/>
        <end position="1704"/>
    </location>
</feature>
<evidence type="ECO:0000313" key="26">
    <source>
        <dbReference type="Proteomes" id="UP001634394"/>
    </source>
</evidence>
<feature type="binding site" evidence="21">
    <location>
        <position position="1565"/>
    </location>
    <ligand>
        <name>Zn(2+)</name>
        <dbReference type="ChEBI" id="CHEBI:29105"/>
        <label>2</label>
        <note>catalytic</note>
    </ligand>
</feature>
<reference evidence="25 26" key="1">
    <citation type="submission" date="2024-11" db="EMBL/GenBank/DDBJ databases">
        <title>Chromosome-level genome assembly of the freshwater bivalve Anodonta woodiana.</title>
        <authorList>
            <person name="Chen X."/>
        </authorList>
    </citation>
    <scope>NUCLEOTIDE SEQUENCE [LARGE SCALE GENOMIC DNA]</scope>
    <source>
        <strain evidence="25">MN2024</strain>
        <tissue evidence="25">Gills</tissue>
    </source>
</reference>
<feature type="chain" id="PRO_5044857118" description="Angiotensin-converting enzyme" evidence="24">
    <location>
        <begin position="21"/>
        <end position="1825"/>
    </location>
</feature>